<dbReference type="PANTHER" id="PTHR23028">
    <property type="entry name" value="ACETYLTRANSFERASE"/>
    <property type="match status" value="1"/>
</dbReference>
<dbReference type="Pfam" id="PF01757">
    <property type="entry name" value="Acyl_transf_3"/>
    <property type="match status" value="1"/>
</dbReference>
<keyword evidence="2" id="KW-0732">Signal</keyword>
<comment type="caution">
    <text evidence="4">The sequence shown here is derived from an EMBL/GenBank/DDBJ whole genome shotgun (WGS) entry which is preliminary data.</text>
</comment>
<evidence type="ECO:0000313" key="4">
    <source>
        <dbReference type="EMBL" id="PRY68933.1"/>
    </source>
</evidence>
<feature type="transmembrane region" description="Helical" evidence="1">
    <location>
        <begin position="164"/>
        <end position="181"/>
    </location>
</feature>
<dbReference type="InterPro" id="IPR002656">
    <property type="entry name" value="Acyl_transf_3_dom"/>
</dbReference>
<feature type="transmembrane region" description="Helical" evidence="1">
    <location>
        <begin position="140"/>
        <end position="157"/>
    </location>
</feature>
<accession>A0A2T0VFF6</accession>
<dbReference type="GO" id="GO:0000271">
    <property type="term" value="P:polysaccharide biosynthetic process"/>
    <property type="evidence" value="ECO:0007669"/>
    <property type="project" value="TreeGrafter"/>
</dbReference>
<keyword evidence="1" id="KW-0812">Transmembrane</keyword>
<reference evidence="4 5" key="1">
    <citation type="submission" date="2018-03" db="EMBL/GenBank/DDBJ databases">
        <title>Genomic Encyclopedia of Type Strains, Phase III (KMG-III): the genomes of soil and plant-associated and newly described type strains.</title>
        <authorList>
            <person name="Whitman W."/>
        </authorList>
    </citation>
    <scope>NUCLEOTIDE SEQUENCE [LARGE SCALE GENOMIC DNA]</scope>
    <source>
        <strain evidence="4 5">CGMCC 1.12484</strain>
    </source>
</reference>
<feature type="transmembrane region" description="Helical" evidence="1">
    <location>
        <begin position="27"/>
        <end position="45"/>
    </location>
</feature>
<feature type="transmembrane region" description="Helical" evidence="1">
    <location>
        <begin position="368"/>
        <end position="391"/>
    </location>
</feature>
<feature type="transmembrane region" description="Helical" evidence="1">
    <location>
        <begin position="226"/>
        <end position="241"/>
    </location>
</feature>
<name>A0A2T0VFF6_9MICO</name>
<dbReference type="Proteomes" id="UP000237983">
    <property type="component" value="Unassembled WGS sequence"/>
</dbReference>
<feature type="transmembrane region" description="Helical" evidence="1">
    <location>
        <begin position="276"/>
        <end position="295"/>
    </location>
</feature>
<keyword evidence="5" id="KW-1185">Reference proteome</keyword>
<dbReference type="AlphaFoldDB" id="A0A2T0VFF6"/>
<dbReference type="GO" id="GO:0016020">
    <property type="term" value="C:membrane"/>
    <property type="evidence" value="ECO:0007669"/>
    <property type="project" value="TreeGrafter"/>
</dbReference>
<evidence type="ECO:0000256" key="1">
    <source>
        <dbReference type="SAM" id="Phobius"/>
    </source>
</evidence>
<dbReference type="PANTHER" id="PTHR23028:SF53">
    <property type="entry name" value="ACYL_TRANSF_3 DOMAIN-CONTAINING PROTEIN"/>
    <property type="match status" value="1"/>
</dbReference>
<feature type="transmembrane region" description="Helical" evidence="1">
    <location>
        <begin position="66"/>
        <end position="85"/>
    </location>
</feature>
<evidence type="ECO:0000313" key="5">
    <source>
        <dbReference type="Proteomes" id="UP000237983"/>
    </source>
</evidence>
<gene>
    <name evidence="4" type="ORF">B0I08_103138</name>
</gene>
<feature type="chain" id="PRO_5015724699" evidence="2">
    <location>
        <begin position="18"/>
        <end position="484"/>
    </location>
</feature>
<feature type="transmembrane region" description="Helical" evidence="1">
    <location>
        <begin position="201"/>
        <end position="219"/>
    </location>
</feature>
<organism evidence="4 5">
    <name type="scientific">Glaciihabitans tibetensis</name>
    <dbReference type="NCBI Taxonomy" id="1266600"/>
    <lineage>
        <taxon>Bacteria</taxon>
        <taxon>Bacillati</taxon>
        <taxon>Actinomycetota</taxon>
        <taxon>Actinomycetes</taxon>
        <taxon>Micrococcales</taxon>
        <taxon>Microbacteriaceae</taxon>
        <taxon>Glaciihabitans</taxon>
    </lineage>
</organism>
<dbReference type="RefSeq" id="WP_181243294.1">
    <property type="nucleotide sequence ID" value="NZ_PVTL01000003.1"/>
</dbReference>
<feature type="domain" description="Acyltransferase 3" evidence="3">
    <location>
        <begin position="3"/>
        <end position="322"/>
    </location>
</feature>
<keyword evidence="1" id="KW-1133">Transmembrane helix</keyword>
<feature type="signal peptide" evidence="2">
    <location>
        <begin position="1"/>
        <end position="17"/>
    </location>
</feature>
<protein>
    <submittedName>
        <fullName evidence="4">Peptidoglycan/LPS O-acetylase OafA/YrhL</fullName>
    </submittedName>
</protein>
<feature type="transmembrane region" description="Helical" evidence="1">
    <location>
        <begin position="307"/>
        <end position="326"/>
    </location>
</feature>
<dbReference type="GO" id="GO:0016747">
    <property type="term" value="F:acyltransferase activity, transferring groups other than amino-acyl groups"/>
    <property type="evidence" value="ECO:0007669"/>
    <property type="project" value="InterPro"/>
</dbReference>
<proteinExistence type="predicted"/>
<dbReference type="EMBL" id="PVTL01000003">
    <property type="protein sequence ID" value="PRY68933.1"/>
    <property type="molecule type" value="Genomic_DNA"/>
</dbReference>
<keyword evidence="1" id="KW-0472">Membrane</keyword>
<sequence>MGVLRLFLALSVVSAHAGSNVFGLPVIPAPIAVNFFFIISGFYMAMVLNEKYVDRSTLGAFYKNRVLRLFPVYVVGLVIALAVSLPAIVEFFAQLTAWAKIFFVAANALIAGQDLFYLLCLPTVQGGCADAVALAINPPAWSLAVELGFYLIAPFIVRSPRRTFLFVMVGAVYLLAISFLVYPTPDLGILPQQSQLTLGYYFYPSSFLFFGLGALAYQLSKGIAKPHWWAGVLLFVVLVPTTITMPVWQPLIFALAIPVLFTYTKHNRADRLIGELSYPVYILHFPILVGINAYASTHPRLIEILPVGTLVGVASVVLGLVLHFTIERAAKRFRAMPTTADTLGNADAPTVIDGDVAGTARSAVVRRVVAAVLLLSIVAVPLTTVGTAAVAQAARTNVPSRTPLYLTDDYWQAGVSRESAAFFVSRTKANLEQFEPGRTVTFDNGEHRRIVETETTDLFLQVIVSGQPLDGTIVGYPHEFSVGP</sequence>
<evidence type="ECO:0000259" key="3">
    <source>
        <dbReference type="Pfam" id="PF01757"/>
    </source>
</evidence>
<evidence type="ECO:0000256" key="2">
    <source>
        <dbReference type="SAM" id="SignalP"/>
    </source>
</evidence>
<dbReference type="InterPro" id="IPR050879">
    <property type="entry name" value="Acyltransferase_3"/>
</dbReference>